<keyword evidence="7 10" id="KW-0546">Nucleotide metabolism</keyword>
<evidence type="ECO:0000256" key="6">
    <source>
        <dbReference type="ARBA" id="ARBA00022842"/>
    </source>
</evidence>
<dbReference type="EMBL" id="PDJG01000001">
    <property type="protein sequence ID" value="PFG33665.1"/>
    <property type="molecule type" value="Genomic_DNA"/>
</dbReference>
<keyword evidence="6 10" id="KW-0460">Magnesium</keyword>
<dbReference type="PANTHER" id="PTHR11067:SF9">
    <property type="entry name" value="INOSINE TRIPHOSPHATE PYROPHOSPHATASE"/>
    <property type="match status" value="1"/>
</dbReference>
<comment type="function">
    <text evidence="10">Pyrophosphatase that catalyzes the hydrolysis of nucleoside triphosphates to their monophosphate derivatives, with a high preference for the non-canonical purine nucleotides XTP (xanthosine triphosphate), dITP (deoxyinosine triphosphate) and ITP. Seems to function as a house-cleaning enzyme that removes non-canonical purine nucleotides from the nucleotide pool, thus preventing their incorporation into DNA/RNA and avoiding chromosomal lesions.</text>
</comment>
<sequence>MPDQIAPTAPDRARLVLATHNEHKVGELRAILLQSGAVPGLVPEDVVGAGAFDIAPPVEDGLTFAENALLKARVLARATGLPAVADDSGLAVDVLGGAPGIFSARWSGRHGDDRANLDLLLAQLVDVREEHRGARFVCAAALVTPDGDETVEVGALVGVLLAAPRGAGGFGYDPILRPAGEVRSCAELSPAEKNAISHRGQAFRALAPRIAEVLGA</sequence>
<gene>
    <name evidence="12" type="ORF">ATL42_1551</name>
</gene>
<feature type="binding site" evidence="10">
    <location>
        <begin position="19"/>
        <end position="24"/>
    </location>
    <ligand>
        <name>substrate</name>
    </ligand>
</feature>
<dbReference type="GO" id="GO:0046872">
    <property type="term" value="F:metal ion binding"/>
    <property type="evidence" value="ECO:0007669"/>
    <property type="project" value="UniProtKB-KW"/>
</dbReference>
<evidence type="ECO:0000256" key="3">
    <source>
        <dbReference type="ARBA" id="ARBA00022723"/>
    </source>
</evidence>
<reference evidence="12 13" key="1">
    <citation type="submission" date="2017-10" db="EMBL/GenBank/DDBJ databases">
        <title>Sequencing the genomes of 1000 actinobacteria strains.</title>
        <authorList>
            <person name="Klenk H.-P."/>
        </authorList>
    </citation>
    <scope>NUCLEOTIDE SEQUENCE [LARGE SCALE GENOMIC DNA]</scope>
    <source>
        <strain evidence="12 13">DSM 18966</strain>
    </source>
</reference>
<comment type="caution">
    <text evidence="12">The sequence shown here is derived from an EMBL/GenBank/DDBJ whole genome shotgun (WGS) entry which is preliminary data.</text>
</comment>
<dbReference type="GO" id="GO:0036220">
    <property type="term" value="F:ITP diphosphatase activity"/>
    <property type="evidence" value="ECO:0007669"/>
    <property type="project" value="UniProtKB-UniRule"/>
</dbReference>
<evidence type="ECO:0000313" key="12">
    <source>
        <dbReference type="EMBL" id="PFG33665.1"/>
    </source>
</evidence>
<keyword evidence="3 10" id="KW-0479">Metal-binding</keyword>
<comment type="subunit">
    <text evidence="2 10">Homodimer.</text>
</comment>
<name>A0A2A9E5M1_9MICO</name>
<dbReference type="HAMAP" id="MF_01405">
    <property type="entry name" value="Non_canon_purine_NTPase"/>
    <property type="match status" value="1"/>
</dbReference>
<comment type="similarity">
    <text evidence="1 10 11">Belongs to the HAM1 NTPase family.</text>
</comment>
<feature type="binding site" evidence="10">
    <location>
        <begin position="170"/>
        <end position="173"/>
    </location>
    <ligand>
        <name>substrate</name>
    </ligand>
</feature>
<dbReference type="RefSeq" id="WP_245862287.1">
    <property type="nucleotide sequence ID" value="NZ_PDJG01000001.1"/>
</dbReference>
<evidence type="ECO:0000256" key="4">
    <source>
        <dbReference type="ARBA" id="ARBA00022741"/>
    </source>
</evidence>
<dbReference type="InterPro" id="IPR020922">
    <property type="entry name" value="dITP/XTP_pyrophosphatase"/>
</dbReference>
<dbReference type="PANTHER" id="PTHR11067">
    <property type="entry name" value="INOSINE TRIPHOSPHATE PYROPHOSPHATASE/HAM1 PROTEIN"/>
    <property type="match status" value="1"/>
</dbReference>
<comment type="cofactor">
    <cofactor evidence="10">
        <name>Mg(2+)</name>
        <dbReference type="ChEBI" id="CHEBI:18420"/>
    </cofactor>
    <text evidence="10">Binds 1 Mg(2+) ion per subunit.</text>
</comment>
<evidence type="ECO:0000256" key="11">
    <source>
        <dbReference type="RuleBase" id="RU003781"/>
    </source>
</evidence>
<proteinExistence type="inferred from homology"/>
<protein>
    <recommendedName>
        <fullName evidence="10">dITP/XTP pyrophosphatase</fullName>
        <ecNumber evidence="10">3.6.1.66</ecNumber>
    </recommendedName>
    <alternativeName>
        <fullName evidence="10">Non-canonical purine NTP pyrophosphatase</fullName>
    </alternativeName>
    <alternativeName>
        <fullName evidence="10">Non-standard purine NTP pyrophosphatase</fullName>
    </alternativeName>
    <alternativeName>
        <fullName evidence="10">Nucleoside-triphosphate diphosphatase</fullName>
    </alternativeName>
    <alternativeName>
        <fullName evidence="10">Nucleoside-triphosphate pyrophosphatase</fullName>
        <shortName evidence="10">NTPase</shortName>
    </alternativeName>
</protein>
<evidence type="ECO:0000313" key="13">
    <source>
        <dbReference type="Proteomes" id="UP000225548"/>
    </source>
</evidence>
<evidence type="ECO:0000256" key="8">
    <source>
        <dbReference type="ARBA" id="ARBA00051875"/>
    </source>
</evidence>
<dbReference type="GO" id="GO:0000166">
    <property type="term" value="F:nucleotide binding"/>
    <property type="evidence" value="ECO:0007669"/>
    <property type="project" value="UniProtKB-KW"/>
</dbReference>
<dbReference type="GO" id="GO:0017111">
    <property type="term" value="F:ribonucleoside triphosphate phosphatase activity"/>
    <property type="evidence" value="ECO:0007669"/>
    <property type="project" value="InterPro"/>
</dbReference>
<dbReference type="Gene3D" id="3.90.950.10">
    <property type="match status" value="1"/>
</dbReference>
<evidence type="ECO:0000256" key="5">
    <source>
        <dbReference type="ARBA" id="ARBA00022801"/>
    </source>
</evidence>
<keyword evidence="13" id="KW-1185">Reference proteome</keyword>
<feature type="binding site" evidence="10">
    <location>
        <begin position="198"/>
        <end position="199"/>
    </location>
    <ligand>
        <name>substrate</name>
    </ligand>
</feature>
<feature type="active site" description="Proton acceptor" evidence="10">
    <location>
        <position position="87"/>
    </location>
</feature>
<evidence type="ECO:0000256" key="1">
    <source>
        <dbReference type="ARBA" id="ARBA00008023"/>
    </source>
</evidence>
<comment type="catalytic activity">
    <reaction evidence="10">
        <text>ITP + H2O = IMP + diphosphate + H(+)</text>
        <dbReference type="Rhea" id="RHEA:29399"/>
        <dbReference type="ChEBI" id="CHEBI:15377"/>
        <dbReference type="ChEBI" id="CHEBI:15378"/>
        <dbReference type="ChEBI" id="CHEBI:33019"/>
        <dbReference type="ChEBI" id="CHEBI:58053"/>
        <dbReference type="ChEBI" id="CHEBI:61402"/>
        <dbReference type="EC" id="3.6.1.66"/>
    </reaction>
</comment>
<evidence type="ECO:0000256" key="2">
    <source>
        <dbReference type="ARBA" id="ARBA00011738"/>
    </source>
</evidence>
<dbReference type="Proteomes" id="UP000225548">
    <property type="component" value="Unassembled WGS sequence"/>
</dbReference>
<dbReference type="SUPFAM" id="SSF52972">
    <property type="entry name" value="ITPase-like"/>
    <property type="match status" value="1"/>
</dbReference>
<evidence type="ECO:0000256" key="7">
    <source>
        <dbReference type="ARBA" id="ARBA00023080"/>
    </source>
</evidence>
<dbReference type="GO" id="GO:0009117">
    <property type="term" value="P:nucleotide metabolic process"/>
    <property type="evidence" value="ECO:0007669"/>
    <property type="project" value="UniProtKB-KW"/>
</dbReference>
<dbReference type="GO" id="GO:0005829">
    <property type="term" value="C:cytosol"/>
    <property type="evidence" value="ECO:0007669"/>
    <property type="project" value="TreeGrafter"/>
</dbReference>
<dbReference type="GO" id="GO:0009146">
    <property type="term" value="P:purine nucleoside triphosphate catabolic process"/>
    <property type="evidence" value="ECO:0007669"/>
    <property type="project" value="UniProtKB-UniRule"/>
</dbReference>
<comment type="catalytic activity">
    <reaction evidence="9 10">
        <text>XTP + H2O = XMP + diphosphate + H(+)</text>
        <dbReference type="Rhea" id="RHEA:28610"/>
        <dbReference type="ChEBI" id="CHEBI:15377"/>
        <dbReference type="ChEBI" id="CHEBI:15378"/>
        <dbReference type="ChEBI" id="CHEBI:33019"/>
        <dbReference type="ChEBI" id="CHEBI:57464"/>
        <dbReference type="ChEBI" id="CHEBI:61314"/>
        <dbReference type="EC" id="3.6.1.66"/>
    </reaction>
</comment>
<accession>A0A2A9E5M1</accession>
<organism evidence="12 13">
    <name type="scientific">Sanguibacter antarcticus</name>
    <dbReference type="NCBI Taxonomy" id="372484"/>
    <lineage>
        <taxon>Bacteria</taxon>
        <taxon>Bacillati</taxon>
        <taxon>Actinomycetota</taxon>
        <taxon>Actinomycetes</taxon>
        <taxon>Micrococcales</taxon>
        <taxon>Sanguibacteraceae</taxon>
        <taxon>Sanguibacter</taxon>
    </lineage>
</organism>
<dbReference type="EC" id="3.6.1.66" evidence="10"/>
<dbReference type="GO" id="GO:0036222">
    <property type="term" value="F:XTP diphosphatase activity"/>
    <property type="evidence" value="ECO:0007669"/>
    <property type="project" value="UniProtKB-UniRule"/>
</dbReference>
<dbReference type="InterPro" id="IPR029001">
    <property type="entry name" value="ITPase-like_fam"/>
</dbReference>
<feature type="binding site" evidence="10">
    <location>
        <position position="88"/>
    </location>
    <ligand>
        <name>substrate</name>
    </ligand>
</feature>
<feature type="binding site" evidence="10">
    <location>
        <position position="193"/>
    </location>
    <ligand>
        <name>substrate</name>
    </ligand>
</feature>
<dbReference type="NCBIfam" id="TIGR00042">
    <property type="entry name" value="RdgB/HAM1 family non-canonical purine NTP pyrophosphatase"/>
    <property type="match status" value="1"/>
</dbReference>
<dbReference type="CDD" id="cd00515">
    <property type="entry name" value="HAM1"/>
    <property type="match status" value="1"/>
</dbReference>
<evidence type="ECO:0000256" key="9">
    <source>
        <dbReference type="ARBA" id="ARBA00052017"/>
    </source>
</evidence>
<evidence type="ECO:0000256" key="10">
    <source>
        <dbReference type="HAMAP-Rule" id="MF_01405"/>
    </source>
</evidence>
<comment type="catalytic activity">
    <reaction evidence="8 10">
        <text>dITP + H2O = dIMP + diphosphate + H(+)</text>
        <dbReference type="Rhea" id="RHEA:28342"/>
        <dbReference type="ChEBI" id="CHEBI:15377"/>
        <dbReference type="ChEBI" id="CHEBI:15378"/>
        <dbReference type="ChEBI" id="CHEBI:33019"/>
        <dbReference type="ChEBI" id="CHEBI:61194"/>
        <dbReference type="ChEBI" id="CHEBI:61382"/>
        <dbReference type="EC" id="3.6.1.66"/>
    </reaction>
</comment>
<dbReference type="InterPro" id="IPR002637">
    <property type="entry name" value="RdgB/HAM1"/>
</dbReference>
<dbReference type="FunFam" id="3.90.950.10:FF:000001">
    <property type="entry name" value="dITP/XTP pyrophosphatase"/>
    <property type="match status" value="1"/>
</dbReference>
<keyword evidence="5 10" id="KW-0378">Hydrolase</keyword>
<dbReference type="AlphaFoldDB" id="A0A2A9E5M1"/>
<dbReference type="Pfam" id="PF01725">
    <property type="entry name" value="Ham1p_like"/>
    <property type="match status" value="1"/>
</dbReference>
<feature type="binding site" evidence="10">
    <location>
        <position position="87"/>
    </location>
    <ligand>
        <name>Mg(2+)</name>
        <dbReference type="ChEBI" id="CHEBI:18420"/>
    </ligand>
</feature>
<dbReference type="GO" id="GO:0035870">
    <property type="term" value="F:dITP diphosphatase activity"/>
    <property type="evidence" value="ECO:0007669"/>
    <property type="project" value="UniProtKB-UniRule"/>
</dbReference>
<keyword evidence="4 10" id="KW-0547">Nucleotide-binding</keyword>
<comment type="caution">
    <text evidence="10">Lacks conserved residue(s) required for the propagation of feature annotation.</text>
</comment>